<dbReference type="KEGG" id="afx:JZ786_05850"/>
<protein>
    <submittedName>
        <fullName evidence="2">Maturase</fullName>
    </submittedName>
</protein>
<evidence type="ECO:0000313" key="3">
    <source>
        <dbReference type="Proteomes" id="UP000663505"/>
    </source>
</evidence>
<dbReference type="InterPro" id="IPR003615">
    <property type="entry name" value="HNH_nuc"/>
</dbReference>
<dbReference type="Pfam" id="PF21368">
    <property type="entry name" value="AI2M-like_HNH"/>
    <property type="match status" value="1"/>
</dbReference>
<dbReference type="Pfam" id="PF01348">
    <property type="entry name" value="Intron_maturas2"/>
    <property type="match status" value="1"/>
</dbReference>
<dbReference type="InterPro" id="IPR024937">
    <property type="entry name" value="Domain_X"/>
</dbReference>
<dbReference type="Pfam" id="PF00078">
    <property type="entry name" value="RVT_1"/>
    <property type="match status" value="1"/>
</dbReference>
<reference evidence="2 3" key="1">
    <citation type="submission" date="2021-02" db="EMBL/GenBank/DDBJ databases">
        <title>Alicyclobacillus curvatus sp. nov. and Alicyclobacillus mengziensis sp. nov., two acidophilic bacteria isolated from acid mine drainage.</title>
        <authorList>
            <person name="Huang Y."/>
        </authorList>
    </citation>
    <scope>NUCLEOTIDE SEQUENCE [LARGE SCALE GENOMIC DNA]</scope>
    <source>
        <strain evidence="2 3">S30H14</strain>
    </source>
</reference>
<keyword evidence="3" id="KW-1185">Reference proteome</keyword>
<evidence type="ECO:0000313" key="2">
    <source>
        <dbReference type="EMBL" id="QSO48509.1"/>
    </source>
</evidence>
<dbReference type="Proteomes" id="UP000663505">
    <property type="component" value="Chromosome"/>
</dbReference>
<dbReference type="PROSITE" id="PS50878">
    <property type="entry name" value="RT_POL"/>
    <property type="match status" value="1"/>
</dbReference>
<feature type="domain" description="Reverse transcriptase" evidence="1">
    <location>
        <begin position="68"/>
        <end position="354"/>
    </location>
</feature>
<gene>
    <name evidence="2" type="ORF">JZ786_05850</name>
</gene>
<dbReference type="AlphaFoldDB" id="A0A9X7W1D0"/>
<dbReference type="InterPro" id="IPR051083">
    <property type="entry name" value="GrpII_Intron_Splice-Mob/Def"/>
</dbReference>
<dbReference type="SUPFAM" id="SSF56672">
    <property type="entry name" value="DNA/RNA polymerases"/>
    <property type="match status" value="1"/>
</dbReference>
<dbReference type="InterPro" id="IPR043502">
    <property type="entry name" value="DNA/RNA_pol_sf"/>
</dbReference>
<accession>A0A9X7W1D0</accession>
<dbReference type="InterPro" id="IPR049030">
    <property type="entry name" value="AI2M-like_HNH"/>
</dbReference>
<dbReference type="GO" id="GO:0006397">
    <property type="term" value="P:mRNA processing"/>
    <property type="evidence" value="ECO:0007669"/>
    <property type="project" value="InterPro"/>
</dbReference>
<dbReference type="RefSeq" id="WP_206657844.1">
    <property type="nucleotide sequence ID" value="NZ_CP071182.1"/>
</dbReference>
<dbReference type="PANTHER" id="PTHR34047">
    <property type="entry name" value="NUCLEAR INTRON MATURASE 1, MITOCHONDRIAL-RELATED"/>
    <property type="match status" value="1"/>
</dbReference>
<dbReference type="EMBL" id="CP071182">
    <property type="protein sequence ID" value="QSO48509.1"/>
    <property type="molecule type" value="Genomic_DNA"/>
</dbReference>
<name>A0A9X7W1D0_9BACL</name>
<sequence>MQSAETVLGVIHELGKQGQPLKRLYRNLFNPLLYLRAYGRIYRNHGALTPGTTPETADGMSLAKIQTIIEAVRNERYRWNPVRRTYIAKKNSTKKRPLGLPSWSDKLLQEVIRSILEAYYEPQFSSKSHGFRPGRGCHTALDMIYSGWRGTTWFVEGDISQCFDRLDHTFLLSTLAEKIHDQRFLRLIRGLLEAGYLEEWQYHATLSGAPQGGVLSPILANIYLDKLDKFVETEILPKYNAGTRRAPNPEYMRVHRQMKYYEKQGNKERVRQLRNQLQCLPSRNPEDPRFRRLRYVRYADDWLLGLSGPKCEAEDIKQEIRDFLRDSLRLELSEPKTLITHARTETARFLGYEIMVLNNDHKHDRRGHRSINGQIGLKVPMKIIREKCKPYLRNGKPIRRTERTVNTAYSIMAQFQSEFRGIAEYYQLAFNRHQLSRLRHVMEQSLTKILARKYRISVNEVYRRYRTVLQTEQGPRTGLQVTIERGEGRKSLVAKWGGISLARRIRAVELNDSPPVIWNSQRSELIQRLLANTCELCESHENVEVHHIRHLKDLKGKGRKEQPEWVKNMAARRRKTLIVCRRCHEDIHAGRKNTQA</sequence>
<dbReference type="InterPro" id="IPR000477">
    <property type="entry name" value="RT_dom"/>
</dbReference>
<dbReference type="SMART" id="SM00507">
    <property type="entry name" value="HNHc"/>
    <property type="match status" value="1"/>
</dbReference>
<dbReference type="PANTHER" id="PTHR34047:SF8">
    <property type="entry name" value="PROTEIN YKFC"/>
    <property type="match status" value="1"/>
</dbReference>
<evidence type="ECO:0000259" key="1">
    <source>
        <dbReference type="PROSITE" id="PS50878"/>
    </source>
</evidence>
<dbReference type="CDD" id="cd01651">
    <property type="entry name" value="RT_G2_intron"/>
    <property type="match status" value="1"/>
</dbReference>
<proteinExistence type="predicted"/>
<organism evidence="2 3">
    <name type="scientific">Alicyclobacillus mengziensis</name>
    <dbReference type="NCBI Taxonomy" id="2931921"/>
    <lineage>
        <taxon>Bacteria</taxon>
        <taxon>Bacillati</taxon>
        <taxon>Bacillota</taxon>
        <taxon>Bacilli</taxon>
        <taxon>Bacillales</taxon>
        <taxon>Alicyclobacillaceae</taxon>
        <taxon>Alicyclobacillus</taxon>
    </lineage>
</organism>